<feature type="domain" description="DAGKc" evidence="2">
    <location>
        <begin position="326"/>
        <end position="467"/>
    </location>
</feature>
<accession>A0AAD5LT07</accession>
<dbReference type="GO" id="GO:0016020">
    <property type="term" value="C:membrane"/>
    <property type="evidence" value="ECO:0007669"/>
    <property type="project" value="TreeGrafter"/>
</dbReference>
<feature type="region of interest" description="Disordered" evidence="1">
    <location>
        <begin position="1"/>
        <end position="60"/>
    </location>
</feature>
<dbReference type="InterPro" id="IPR001206">
    <property type="entry name" value="Diacylglycerol_kinase_cat_dom"/>
</dbReference>
<reference evidence="3" key="1">
    <citation type="submission" date="2021-12" db="EMBL/GenBank/DDBJ databases">
        <title>Prjna785345.</title>
        <authorList>
            <person name="Rujirawat T."/>
            <person name="Krajaejun T."/>
        </authorList>
    </citation>
    <scope>NUCLEOTIDE SEQUENCE</scope>
    <source>
        <strain evidence="3">Pi057C3</strain>
    </source>
</reference>
<dbReference type="GO" id="GO:0016773">
    <property type="term" value="F:phosphotransferase activity, alcohol group as acceptor"/>
    <property type="evidence" value="ECO:0007669"/>
    <property type="project" value="UniProtKB-ARBA"/>
</dbReference>
<dbReference type="PANTHER" id="PTHR12358:SF31">
    <property type="entry name" value="ACYLGLYCEROL KINASE, MITOCHONDRIAL"/>
    <property type="match status" value="1"/>
</dbReference>
<feature type="compositionally biased region" description="Low complexity" evidence="1">
    <location>
        <begin position="1"/>
        <end position="27"/>
    </location>
</feature>
<dbReference type="GO" id="GO:0001727">
    <property type="term" value="F:lipid kinase activity"/>
    <property type="evidence" value="ECO:0007669"/>
    <property type="project" value="UniProtKB-ARBA"/>
</dbReference>
<evidence type="ECO:0000259" key="2">
    <source>
        <dbReference type="PROSITE" id="PS50146"/>
    </source>
</evidence>
<dbReference type="SUPFAM" id="SSF111331">
    <property type="entry name" value="NAD kinase/diacylglycerol kinase-like"/>
    <property type="match status" value="1"/>
</dbReference>
<keyword evidence="4" id="KW-1185">Reference proteome</keyword>
<feature type="region of interest" description="Disordered" evidence="1">
    <location>
        <begin position="124"/>
        <end position="151"/>
    </location>
</feature>
<dbReference type="InterPro" id="IPR016064">
    <property type="entry name" value="NAD/diacylglycerol_kinase_sf"/>
</dbReference>
<evidence type="ECO:0000313" key="3">
    <source>
        <dbReference type="EMBL" id="KAJ0408829.1"/>
    </source>
</evidence>
<dbReference type="Pfam" id="PF00781">
    <property type="entry name" value="DAGK_cat"/>
    <property type="match status" value="1"/>
</dbReference>
<gene>
    <name evidence="3" type="ORF">P43SY_000725</name>
</gene>
<dbReference type="InterPro" id="IPR050187">
    <property type="entry name" value="Lipid_Phosphate_FormReg"/>
</dbReference>
<dbReference type="Gene3D" id="3.40.50.10330">
    <property type="entry name" value="Probable inorganic polyphosphate/atp-NAD kinase, domain 1"/>
    <property type="match status" value="1"/>
</dbReference>
<dbReference type="PROSITE" id="PS50146">
    <property type="entry name" value="DAGK"/>
    <property type="match status" value="1"/>
</dbReference>
<dbReference type="Proteomes" id="UP001209570">
    <property type="component" value="Unassembled WGS sequence"/>
</dbReference>
<sequence length="696" mass="77204">MTVSAAATEAPREPTTAVATAESSASELGTPPSGLMFSFSGSMTPPSQRELPADMRIDPTQIVLLQAQSTASTPRTPHDSPDVAGSRGAFVSVATPRTGDDVHAQPHSQQLNALLSPSYTAPHGFHRPYSLPDDPRLAASSDDSAHPLPGKLKKRSVTYVSQRAVPRESVRALARQAVSQRKVSIGDVTFEAPRESNLRESIRRVQAYSRREAPIDTALAATVLIKKRECEITMDADAIEWKRRNRARGQILTDDVVGAELAGETRGGGCVVRVHYFVRGKGQREKALRRRPMSLDVTCASRAIADQWVLAIQELVRWQARAPPLAEKRRIKVVVNPHSGKRRAREIWAQQVKPFFDLGNFDYVVEETTYGGHAIDMGKKYSSDDGFESLVFVGGDGTLCEFMNGLLSRPEHEWREIVATTPISLISAGTQNAFGVGVGIPTVAAAVYCIIKRKMRPLDVITAVAEQDPSRVQYSYCGLGWGVAGDIAAESERYRWLGTSRYTFLKFKRGFLMPKRHTGRVRWVGVEPEPPLRKYYDIRDEGAQDQFEMEEGNVYDSERWTSTTRKSWNGYCGAVRSPASRKRYPESMWKEDRGRYVVVGTLNAAPDAAFAHPSDGHLDLIISRKGNLFRMIQLGILYLFGKELKSPLISYHKVKAVIIEQDQPENCMNIDGEVLPGPGPWRIEVVPSLFKALSEK</sequence>
<protein>
    <recommendedName>
        <fullName evidence="2">DAGKc domain-containing protein</fullName>
    </recommendedName>
</protein>
<proteinExistence type="predicted"/>
<organism evidence="3 4">
    <name type="scientific">Pythium insidiosum</name>
    <name type="common">Pythiosis disease agent</name>
    <dbReference type="NCBI Taxonomy" id="114742"/>
    <lineage>
        <taxon>Eukaryota</taxon>
        <taxon>Sar</taxon>
        <taxon>Stramenopiles</taxon>
        <taxon>Oomycota</taxon>
        <taxon>Peronosporomycetes</taxon>
        <taxon>Pythiales</taxon>
        <taxon>Pythiaceae</taxon>
        <taxon>Pythium</taxon>
    </lineage>
</organism>
<name>A0AAD5LT07_PYTIN</name>
<dbReference type="InterPro" id="IPR017438">
    <property type="entry name" value="ATP-NAD_kinase_N"/>
</dbReference>
<dbReference type="PANTHER" id="PTHR12358">
    <property type="entry name" value="SPHINGOSINE KINASE"/>
    <property type="match status" value="1"/>
</dbReference>
<comment type="caution">
    <text evidence="3">The sequence shown here is derived from an EMBL/GenBank/DDBJ whole genome shotgun (WGS) entry which is preliminary data.</text>
</comment>
<evidence type="ECO:0000256" key="1">
    <source>
        <dbReference type="SAM" id="MobiDB-lite"/>
    </source>
</evidence>
<evidence type="ECO:0000313" key="4">
    <source>
        <dbReference type="Proteomes" id="UP001209570"/>
    </source>
</evidence>
<feature type="region of interest" description="Disordered" evidence="1">
    <location>
        <begin position="68"/>
        <end position="87"/>
    </location>
</feature>
<dbReference type="GO" id="GO:0005737">
    <property type="term" value="C:cytoplasm"/>
    <property type="evidence" value="ECO:0007669"/>
    <property type="project" value="TreeGrafter"/>
</dbReference>
<dbReference type="GO" id="GO:0046512">
    <property type="term" value="P:sphingosine biosynthetic process"/>
    <property type="evidence" value="ECO:0007669"/>
    <property type="project" value="TreeGrafter"/>
</dbReference>
<dbReference type="EMBL" id="JAKCXM010000008">
    <property type="protein sequence ID" value="KAJ0408829.1"/>
    <property type="molecule type" value="Genomic_DNA"/>
</dbReference>
<dbReference type="Gene3D" id="2.60.200.40">
    <property type="match status" value="1"/>
</dbReference>
<dbReference type="AlphaFoldDB" id="A0AAD5LT07"/>